<organism evidence="4 5">
    <name type="scientific">Naumannella cuiyingiana</name>
    <dbReference type="NCBI Taxonomy" id="1347891"/>
    <lineage>
        <taxon>Bacteria</taxon>
        <taxon>Bacillati</taxon>
        <taxon>Actinomycetota</taxon>
        <taxon>Actinomycetes</taxon>
        <taxon>Propionibacteriales</taxon>
        <taxon>Propionibacteriaceae</taxon>
        <taxon>Naumannella</taxon>
    </lineage>
</organism>
<dbReference type="Pfam" id="PF02086">
    <property type="entry name" value="MethyltransfD12"/>
    <property type="match status" value="1"/>
</dbReference>
<dbReference type="GO" id="GO:0006298">
    <property type="term" value="P:mismatch repair"/>
    <property type="evidence" value="ECO:0007669"/>
    <property type="project" value="TreeGrafter"/>
</dbReference>
<keyword evidence="5" id="KW-1185">Reference proteome</keyword>
<dbReference type="SUPFAM" id="SSF53335">
    <property type="entry name" value="S-adenosyl-L-methionine-dependent methyltransferases"/>
    <property type="match status" value="1"/>
</dbReference>
<gene>
    <name evidence="4" type="ORF">GGQ54_000055</name>
</gene>
<dbReference type="InterPro" id="IPR012263">
    <property type="entry name" value="M_m6A_EcoRV"/>
</dbReference>
<dbReference type="GO" id="GO:0009007">
    <property type="term" value="F:site-specific DNA-methyltransferase (adenine-specific) activity"/>
    <property type="evidence" value="ECO:0007669"/>
    <property type="project" value="UniProtKB-EC"/>
</dbReference>
<dbReference type="GO" id="GO:0043565">
    <property type="term" value="F:sequence-specific DNA binding"/>
    <property type="evidence" value="ECO:0007669"/>
    <property type="project" value="TreeGrafter"/>
</dbReference>
<dbReference type="PANTHER" id="PTHR30481:SF2">
    <property type="entry name" value="SITE-SPECIFIC DNA-METHYLTRANSFERASE (ADENINE-SPECIFIC)"/>
    <property type="match status" value="1"/>
</dbReference>
<proteinExistence type="predicted"/>
<evidence type="ECO:0000313" key="4">
    <source>
        <dbReference type="EMBL" id="NYI69495.1"/>
    </source>
</evidence>
<dbReference type="EC" id="2.1.1.72" evidence="4"/>
<evidence type="ECO:0000313" key="5">
    <source>
        <dbReference type="Proteomes" id="UP000527616"/>
    </source>
</evidence>
<dbReference type="GO" id="GO:1904047">
    <property type="term" value="F:S-adenosyl-L-methionine binding"/>
    <property type="evidence" value="ECO:0007669"/>
    <property type="project" value="TreeGrafter"/>
</dbReference>
<dbReference type="Gene3D" id="3.40.50.150">
    <property type="entry name" value="Vaccinia Virus protein VP39"/>
    <property type="match status" value="2"/>
</dbReference>
<evidence type="ECO:0000256" key="3">
    <source>
        <dbReference type="ARBA" id="ARBA00022691"/>
    </source>
</evidence>
<dbReference type="GO" id="GO:0009307">
    <property type="term" value="P:DNA restriction-modification system"/>
    <property type="evidence" value="ECO:0007669"/>
    <property type="project" value="InterPro"/>
</dbReference>
<keyword evidence="3" id="KW-0949">S-adenosyl-L-methionine</keyword>
<dbReference type="AlphaFoldDB" id="A0A7Z0D5W6"/>
<keyword evidence="1 4" id="KW-0489">Methyltransferase</keyword>
<name>A0A7Z0D5W6_9ACTN</name>
<evidence type="ECO:0000256" key="1">
    <source>
        <dbReference type="ARBA" id="ARBA00022603"/>
    </source>
</evidence>
<dbReference type="RefSeq" id="WP_179443568.1">
    <property type="nucleotide sequence ID" value="NZ_JACBZS010000001.1"/>
</dbReference>
<dbReference type="PRINTS" id="PR00505">
    <property type="entry name" value="D12N6MTFRASE"/>
</dbReference>
<keyword evidence="2 4" id="KW-0808">Transferase</keyword>
<protein>
    <submittedName>
        <fullName evidence="4">DNA adenine methylase</fullName>
        <ecNumber evidence="4">2.1.1.72</ecNumber>
    </submittedName>
</protein>
<dbReference type="PIRSF" id="PIRSF000398">
    <property type="entry name" value="M_m6A_EcoRV"/>
    <property type="match status" value="1"/>
</dbReference>
<dbReference type="InterPro" id="IPR029063">
    <property type="entry name" value="SAM-dependent_MTases_sf"/>
</dbReference>
<dbReference type="GO" id="GO:0032259">
    <property type="term" value="P:methylation"/>
    <property type="evidence" value="ECO:0007669"/>
    <property type="project" value="UniProtKB-KW"/>
</dbReference>
<sequence>MTQTATSVRKRVTISPLRYPGGKGLLYSRLRTIIRENNLTSSVYIEPYAGGAGAALALLVSGQVERIAINDLDPAVFAFWNAVVTQPDEFTALVNSVELSVDEWERQREVYLTSARDNYLPLGFATFYLNRTNRSGVLNGGPIGGKDQTGNYKIDARFNREGLAERIRLIALHADRIAVTNEDGLRVIERYSDRDDAFIYADPPYFEKAGSLYLNAFRDSDHRALADCLKAVQRAKWILTYDNVPQVAELYSDLRRRLFALNYSARRVMKASEIMVFSTELSIPEEIQSAHAGLVQLADATTEGAR</sequence>
<accession>A0A7Z0D5W6</accession>
<dbReference type="EMBL" id="JACBZS010000001">
    <property type="protein sequence ID" value="NYI69495.1"/>
    <property type="molecule type" value="Genomic_DNA"/>
</dbReference>
<evidence type="ECO:0000256" key="2">
    <source>
        <dbReference type="ARBA" id="ARBA00022679"/>
    </source>
</evidence>
<dbReference type="PANTHER" id="PTHR30481">
    <property type="entry name" value="DNA ADENINE METHYLASE"/>
    <property type="match status" value="1"/>
</dbReference>
<reference evidence="4 5" key="1">
    <citation type="submission" date="2020-07" db="EMBL/GenBank/DDBJ databases">
        <title>Sequencing the genomes of 1000 actinobacteria strains.</title>
        <authorList>
            <person name="Klenk H.-P."/>
        </authorList>
    </citation>
    <scope>NUCLEOTIDE SEQUENCE [LARGE SCALE GENOMIC DNA]</scope>
    <source>
        <strain evidence="4 5">DSM 103164</strain>
    </source>
</reference>
<dbReference type="Proteomes" id="UP000527616">
    <property type="component" value="Unassembled WGS sequence"/>
</dbReference>
<comment type="caution">
    <text evidence="4">The sequence shown here is derived from an EMBL/GenBank/DDBJ whole genome shotgun (WGS) entry which is preliminary data.</text>
</comment>
<dbReference type="InterPro" id="IPR012327">
    <property type="entry name" value="MeTrfase_D12"/>
</dbReference>